<dbReference type="STRING" id="699431.SY89_02889"/>
<dbReference type="AlphaFoldDB" id="A0A0P7GRZ1"/>
<dbReference type="Proteomes" id="UP000050535">
    <property type="component" value="Unassembled WGS sequence"/>
</dbReference>
<evidence type="ECO:0000313" key="2">
    <source>
        <dbReference type="Proteomes" id="UP000050535"/>
    </source>
</evidence>
<dbReference type="EMBL" id="LGUC01000001">
    <property type="protein sequence ID" value="KPN32129.1"/>
    <property type="molecule type" value="Genomic_DNA"/>
</dbReference>
<sequence length="125" mass="13022">MTDGADRGTPPLTVAADLTLTVGGVEATLRSTGERLFLEFPSLVAAVRAFRSVPGTERRHLHGALTAADLAFEIRARNRTLAVLGVGATPGPLAHQFGLDPAEIRLCGPVSAAWAGALAAGRRRQ</sequence>
<name>A0A0P7GRZ1_9EURY</name>
<dbReference type="RefSeq" id="WP_054584477.1">
    <property type="nucleotide sequence ID" value="NZ_LGUC01000001.1"/>
</dbReference>
<accession>A0A0P7GRZ1</accession>
<comment type="caution">
    <text evidence="1">The sequence shown here is derived from an EMBL/GenBank/DDBJ whole genome shotgun (WGS) entry which is preliminary data.</text>
</comment>
<keyword evidence="2" id="KW-1185">Reference proteome</keyword>
<protein>
    <submittedName>
        <fullName evidence="1">Uncharacterized protein</fullName>
    </submittedName>
</protein>
<gene>
    <name evidence="1" type="ORF">SY89_02889</name>
</gene>
<evidence type="ECO:0000313" key="1">
    <source>
        <dbReference type="EMBL" id="KPN32129.1"/>
    </source>
</evidence>
<dbReference type="OrthoDB" id="306982at2157"/>
<proteinExistence type="predicted"/>
<reference evidence="2" key="1">
    <citation type="submission" date="2013-11" db="EMBL/GenBank/DDBJ databases">
        <authorList>
            <person name="Hoang H.T."/>
            <person name="Killian M.L."/>
            <person name="Madson D.M."/>
            <person name="Arruda P.H.E."/>
            <person name="Sun D."/>
            <person name="Schwartz K.J."/>
            <person name="Yoon K."/>
        </authorList>
    </citation>
    <scope>NUCLEOTIDE SEQUENCE [LARGE SCALE GENOMIC DNA]</scope>
    <source>
        <strain evidence="2">CDK2</strain>
    </source>
</reference>
<organism evidence="1 2">
    <name type="scientific">Halolamina pelagica</name>
    <dbReference type="NCBI Taxonomy" id="699431"/>
    <lineage>
        <taxon>Archaea</taxon>
        <taxon>Methanobacteriati</taxon>
        <taxon>Methanobacteriota</taxon>
        <taxon>Stenosarchaea group</taxon>
        <taxon>Halobacteria</taxon>
        <taxon>Halobacteriales</taxon>
        <taxon>Haloferacaceae</taxon>
    </lineage>
</organism>